<dbReference type="GO" id="GO:0016829">
    <property type="term" value="F:lyase activity"/>
    <property type="evidence" value="ECO:0007669"/>
    <property type="project" value="UniProtKB-KW"/>
</dbReference>
<evidence type="ECO:0000256" key="1">
    <source>
        <dbReference type="ARBA" id="ARBA00009174"/>
    </source>
</evidence>
<dbReference type="SUPFAM" id="SSF54637">
    <property type="entry name" value="Thioesterase/thiol ester dehydrase-isomerase"/>
    <property type="match status" value="1"/>
</dbReference>
<reference evidence="3 4" key="1">
    <citation type="submission" date="2019-03" db="EMBL/GenBank/DDBJ databases">
        <title>Genomic Encyclopedia of Type Strains, Phase IV (KMG-IV): sequencing the most valuable type-strain genomes for metagenomic binning, comparative biology and taxonomic classification.</title>
        <authorList>
            <person name="Goeker M."/>
        </authorList>
    </citation>
    <scope>NUCLEOTIDE SEQUENCE [LARGE SCALE GENOMIC DNA]</scope>
    <source>
        <strain evidence="3 4">DSM 15969</strain>
    </source>
</reference>
<evidence type="ECO:0000256" key="2">
    <source>
        <dbReference type="ARBA" id="ARBA00023239"/>
    </source>
</evidence>
<sequence>MRSREMELLLPQRDPFLFVDELISADSREITGVMTYDTAFPFYQEYVPGKKTVPPTLLIEALVQCGGAGVNKLGITGRELWGLAALEKVRFFAAVSPGSSIKMVVQNHKLSSRLIKQSGESFCNGRRILRATWFCLKLNAALR</sequence>
<dbReference type="RefSeq" id="WP_132078128.1">
    <property type="nucleotide sequence ID" value="NZ_SLUI01000004.1"/>
</dbReference>
<accession>A0A4R1Q820</accession>
<keyword evidence="2" id="KW-0456">Lyase</keyword>
<dbReference type="Gene3D" id="3.10.129.10">
    <property type="entry name" value="Hotdog Thioesterase"/>
    <property type="match status" value="1"/>
</dbReference>
<organism evidence="3 4">
    <name type="scientific">Anaerospora hongkongensis</name>
    <dbReference type="NCBI Taxonomy" id="244830"/>
    <lineage>
        <taxon>Bacteria</taxon>
        <taxon>Bacillati</taxon>
        <taxon>Bacillota</taxon>
        <taxon>Negativicutes</taxon>
        <taxon>Selenomonadales</taxon>
        <taxon>Sporomusaceae</taxon>
        <taxon>Anaerospora</taxon>
    </lineage>
</organism>
<name>A0A4R1Q820_9FIRM</name>
<comment type="caution">
    <text evidence="3">The sequence shown here is derived from an EMBL/GenBank/DDBJ whole genome shotgun (WGS) entry which is preliminary data.</text>
</comment>
<proteinExistence type="inferred from homology"/>
<evidence type="ECO:0000313" key="3">
    <source>
        <dbReference type="EMBL" id="TCL38309.1"/>
    </source>
</evidence>
<protein>
    <submittedName>
        <fullName evidence="3">3-hydroxyacyl-[acyl-carrier-protein] dehydratase</fullName>
    </submittedName>
</protein>
<dbReference type="EMBL" id="SLUI01000004">
    <property type="protein sequence ID" value="TCL38309.1"/>
    <property type="molecule type" value="Genomic_DNA"/>
</dbReference>
<dbReference type="Pfam" id="PF07977">
    <property type="entry name" value="FabA"/>
    <property type="match status" value="1"/>
</dbReference>
<evidence type="ECO:0000313" key="4">
    <source>
        <dbReference type="Proteomes" id="UP000295063"/>
    </source>
</evidence>
<comment type="similarity">
    <text evidence="1">Belongs to the thioester dehydratase family. FabZ subfamily.</text>
</comment>
<dbReference type="OrthoDB" id="9772788at2"/>
<keyword evidence="4" id="KW-1185">Reference proteome</keyword>
<dbReference type="AlphaFoldDB" id="A0A4R1Q820"/>
<dbReference type="InterPro" id="IPR029069">
    <property type="entry name" value="HotDog_dom_sf"/>
</dbReference>
<dbReference type="PANTHER" id="PTHR30272">
    <property type="entry name" value="3-HYDROXYACYL-[ACYL-CARRIER-PROTEIN] DEHYDRATASE"/>
    <property type="match status" value="1"/>
</dbReference>
<gene>
    <name evidence="3" type="ORF">EV210_104293</name>
</gene>
<dbReference type="InterPro" id="IPR013114">
    <property type="entry name" value="FabA_FabZ"/>
</dbReference>
<dbReference type="Proteomes" id="UP000295063">
    <property type="component" value="Unassembled WGS sequence"/>
</dbReference>
<dbReference type="PANTHER" id="PTHR30272:SF1">
    <property type="entry name" value="3-HYDROXYACYL-[ACYL-CARRIER-PROTEIN] DEHYDRATASE"/>
    <property type="match status" value="1"/>
</dbReference>